<accession>A0ABU0EW51</accession>
<proteinExistence type="predicted"/>
<protein>
    <submittedName>
        <fullName evidence="2">Uncharacterized protein</fullName>
    </submittedName>
</protein>
<dbReference type="Proteomes" id="UP001229651">
    <property type="component" value="Unassembled WGS sequence"/>
</dbReference>
<keyword evidence="3" id="KW-1185">Reference proteome</keyword>
<evidence type="ECO:0000256" key="1">
    <source>
        <dbReference type="SAM" id="SignalP"/>
    </source>
</evidence>
<comment type="caution">
    <text evidence="2">The sequence shown here is derived from an EMBL/GenBank/DDBJ whole genome shotgun (WGS) entry which is preliminary data.</text>
</comment>
<feature type="signal peptide" evidence="1">
    <location>
        <begin position="1"/>
        <end position="27"/>
    </location>
</feature>
<keyword evidence="1" id="KW-0732">Signal</keyword>
<sequence length="76" mass="8084">MKRVFTTGAVVLASLGVLLGSAGTASAQDPYGKYPTKAKCEAVGKPQVYVGGARGYECVHHPSSPASQRWWLYVID</sequence>
<evidence type="ECO:0000313" key="2">
    <source>
        <dbReference type="EMBL" id="MDQ0379042.1"/>
    </source>
</evidence>
<evidence type="ECO:0000313" key="3">
    <source>
        <dbReference type="Proteomes" id="UP001229651"/>
    </source>
</evidence>
<feature type="chain" id="PRO_5045527799" evidence="1">
    <location>
        <begin position="28"/>
        <end position="76"/>
    </location>
</feature>
<organism evidence="2 3">
    <name type="scientific">Amycolatopsis thermophila</name>
    <dbReference type="NCBI Taxonomy" id="206084"/>
    <lineage>
        <taxon>Bacteria</taxon>
        <taxon>Bacillati</taxon>
        <taxon>Actinomycetota</taxon>
        <taxon>Actinomycetes</taxon>
        <taxon>Pseudonocardiales</taxon>
        <taxon>Pseudonocardiaceae</taxon>
        <taxon>Amycolatopsis</taxon>
    </lineage>
</organism>
<name>A0ABU0EW51_9PSEU</name>
<reference evidence="2 3" key="1">
    <citation type="submission" date="2023-07" db="EMBL/GenBank/DDBJ databases">
        <title>Sequencing the genomes of 1000 actinobacteria strains.</title>
        <authorList>
            <person name="Klenk H.-P."/>
        </authorList>
    </citation>
    <scope>NUCLEOTIDE SEQUENCE [LARGE SCALE GENOMIC DNA]</scope>
    <source>
        <strain evidence="2 3">DSM 45805</strain>
    </source>
</reference>
<gene>
    <name evidence="2" type="ORF">FB470_003036</name>
</gene>
<dbReference type="RefSeq" id="WP_306992165.1">
    <property type="nucleotide sequence ID" value="NZ_JAUSUT010000001.1"/>
</dbReference>
<dbReference type="EMBL" id="JAUSUT010000001">
    <property type="protein sequence ID" value="MDQ0379042.1"/>
    <property type="molecule type" value="Genomic_DNA"/>
</dbReference>